<accession>A0A223ELC4</accession>
<evidence type="ECO:0000256" key="2">
    <source>
        <dbReference type="ARBA" id="ARBA00006490"/>
    </source>
</evidence>
<protein>
    <submittedName>
        <fullName evidence="8">Cysteine desulfurase NifS</fullName>
    </submittedName>
</protein>
<organism evidence="8 9">
    <name type="scientific">Peribacillus simplex NBRC 15720 = DSM 1321</name>
    <dbReference type="NCBI Taxonomy" id="1349754"/>
    <lineage>
        <taxon>Bacteria</taxon>
        <taxon>Bacillati</taxon>
        <taxon>Bacillota</taxon>
        <taxon>Bacilli</taxon>
        <taxon>Bacillales</taxon>
        <taxon>Bacillaceae</taxon>
        <taxon>Peribacillus</taxon>
    </lineage>
</organism>
<evidence type="ECO:0000256" key="3">
    <source>
        <dbReference type="ARBA" id="ARBA00022723"/>
    </source>
</evidence>
<comment type="cofactor">
    <cofactor evidence="1">
        <name>pyridoxal 5'-phosphate</name>
        <dbReference type="ChEBI" id="CHEBI:597326"/>
    </cofactor>
</comment>
<dbReference type="GO" id="GO:0051536">
    <property type="term" value="F:iron-sulfur cluster binding"/>
    <property type="evidence" value="ECO:0007669"/>
    <property type="project" value="UniProtKB-KW"/>
</dbReference>
<evidence type="ECO:0000256" key="5">
    <source>
        <dbReference type="ARBA" id="ARBA00023004"/>
    </source>
</evidence>
<evidence type="ECO:0000256" key="6">
    <source>
        <dbReference type="ARBA" id="ARBA00023014"/>
    </source>
</evidence>
<dbReference type="OrthoDB" id="9808002at2"/>
<evidence type="ECO:0000313" key="9">
    <source>
        <dbReference type="Proteomes" id="UP000214618"/>
    </source>
</evidence>
<dbReference type="GO" id="GO:0031071">
    <property type="term" value="F:cysteine desulfurase activity"/>
    <property type="evidence" value="ECO:0007669"/>
    <property type="project" value="UniProtKB-ARBA"/>
</dbReference>
<sequence>MIYFDNSATTKPYPEVIESFMKVTSDYFGNPSSLHGLGVQSEKLLSAARKQIADLLKVKSSEIYFTSGGTEGNNLAIKGAAHSQGNRGKHIITTAIEHPSVEDACQSLTKMGYEITYLPVYEFGQIDVTDLKDALREDTFLVSIMHVNNEVGSIQPIVEVGKLLKQYPNVLFHVDNVQGTGKVTLSLRDANVDLCTISGHKVHGLKGTGILYVREGVRVDPLFHGGNQETKIRSGTENVAGIVALSKALRISMNNQLMYHDKLQQIKTYLYKGLKEMDGVLVNSPEEGAPHIVNFSVPGLKSEVLLHALESEGIYVSTTSACSSKKRTISKTVDAMFHNSARSESVIRISTTYGNEMEEAKQVLAAIQKIVANLEKIMRVAK</sequence>
<keyword evidence="5" id="KW-0408">Iron</keyword>
<dbReference type="SUPFAM" id="SSF53383">
    <property type="entry name" value="PLP-dependent transferases"/>
    <property type="match status" value="1"/>
</dbReference>
<dbReference type="GO" id="GO:0046872">
    <property type="term" value="F:metal ion binding"/>
    <property type="evidence" value="ECO:0007669"/>
    <property type="project" value="UniProtKB-KW"/>
</dbReference>
<dbReference type="EMBL" id="CP017704">
    <property type="protein sequence ID" value="ASS95865.1"/>
    <property type="molecule type" value="Genomic_DNA"/>
</dbReference>
<dbReference type="InterPro" id="IPR015424">
    <property type="entry name" value="PyrdxlP-dep_Trfase"/>
</dbReference>
<gene>
    <name evidence="8" type="ORF">BS1321_19320</name>
</gene>
<dbReference type="RefSeq" id="WP_063232691.1">
    <property type="nucleotide sequence ID" value="NZ_BCVO01000003.1"/>
</dbReference>
<keyword evidence="4" id="KW-0663">Pyridoxal phosphate</keyword>
<dbReference type="Gene3D" id="3.40.640.10">
    <property type="entry name" value="Type I PLP-dependent aspartate aminotransferase-like (Major domain)"/>
    <property type="match status" value="1"/>
</dbReference>
<evidence type="ECO:0000313" key="8">
    <source>
        <dbReference type="EMBL" id="ASS95865.1"/>
    </source>
</evidence>
<dbReference type="PIRSF" id="PIRSF005572">
    <property type="entry name" value="NifS"/>
    <property type="match status" value="1"/>
</dbReference>
<dbReference type="PANTHER" id="PTHR11601:SF50">
    <property type="entry name" value="CYSTEINE DESULFURASE ISCS 2-RELATED"/>
    <property type="match status" value="1"/>
</dbReference>
<dbReference type="NCBIfam" id="NF002806">
    <property type="entry name" value="PRK02948.1"/>
    <property type="match status" value="1"/>
</dbReference>
<keyword evidence="6" id="KW-0411">Iron-sulfur</keyword>
<feature type="domain" description="Aminotransferase class V" evidence="7">
    <location>
        <begin position="2"/>
        <end position="362"/>
    </location>
</feature>
<dbReference type="InterPro" id="IPR015422">
    <property type="entry name" value="PyrdxlP-dep_Trfase_small"/>
</dbReference>
<dbReference type="Pfam" id="PF00266">
    <property type="entry name" value="Aminotran_5"/>
    <property type="match status" value="1"/>
</dbReference>
<name>A0A223ELC4_9BACI</name>
<proteinExistence type="inferred from homology"/>
<dbReference type="Gene3D" id="3.90.1150.10">
    <property type="entry name" value="Aspartate Aminotransferase, domain 1"/>
    <property type="match status" value="1"/>
</dbReference>
<dbReference type="PANTHER" id="PTHR11601">
    <property type="entry name" value="CYSTEINE DESULFURYLASE FAMILY MEMBER"/>
    <property type="match status" value="1"/>
</dbReference>
<dbReference type="AlphaFoldDB" id="A0A223ELC4"/>
<dbReference type="InterPro" id="IPR016454">
    <property type="entry name" value="Cysteine_dSase"/>
</dbReference>
<dbReference type="Proteomes" id="UP000214618">
    <property type="component" value="Chromosome"/>
</dbReference>
<dbReference type="GeneID" id="56474920"/>
<evidence type="ECO:0000256" key="4">
    <source>
        <dbReference type="ARBA" id="ARBA00022898"/>
    </source>
</evidence>
<evidence type="ECO:0000256" key="1">
    <source>
        <dbReference type="ARBA" id="ARBA00001933"/>
    </source>
</evidence>
<comment type="similarity">
    <text evidence="2">Belongs to the class-V pyridoxal-phosphate-dependent aminotransferase family. NifS/IscS subfamily.</text>
</comment>
<keyword evidence="3" id="KW-0479">Metal-binding</keyword>
<dbReference type="InterPro" id="IPR000192">
    <property type="entry name" value="Aminotrans_V_dom"/>
</dbReference>
<evidence type="ECO:0000259" key="7">
    <source>
        <dbReference type="Pfam" id="PF00266"/>
    </source>
</evidence>
<dbReference type="FunFam" id="3.40.640.10:FF:000084">
    <property type="entry name" value="IscS-like cysteine desulfurase"/>
    <property type="match status" value="1"/>
</dbReference>
<dbReference type="InterPro" id="IPR015421">
    <property type="entry name" value="PyrdxlP-dep_Trfase_major"/>
</dbReference>
<reference evidence="8 9" key="1">
    <citation type="submission" date="2016-10" db="EMBL/GenBank/DDBJ databases">
        <title>The whole genome sequencing and assembly of Bacillus simplex DSM 1321 strain.</title>
        <authorList>
            <person name="Park M.-K."/>
            <person name="Lee Y.-J."/>
            <person name="Yi H."/>
            <person name="Bahn Y.-S."/>
            <person name="Kim J.F."/>
            <person name="Lee D.-W."/>
        </authorList>
    </citation>
    <scope>NUCLEOTIDE SEQUENCE [LARGE SCALE GENOMIC DNA]</scope>
    <source>
        <strain evidence="8 9">DSM 1321</strain>
    </source>
</reference>